<dbReference type="AlphaFoldDB" id="A0ABD1YPS3"/>
<reference evidence="10 11" key="1">
    <citation type="submission" date="2024-09" db="EMBL/GenBank/DDBJ databases">
        <title>Chromosome-scale assembly of Riccia fluitans.</title>
        <authorList>
            <person name="Paukszto L."/>
            <person name="Sawicki J."/>
            <person name="Karawczyk K."/>
            <person name="Piernik-Szablinska J."/>
            <person name="Szczecinska M."/>
            <person name="Mazdziarz M."/>
        </authorList>
    </citation>
    <scope>NUCLEOTIDE SEQUENCE [LARGE SCALE GENOMIC DNA]</scope>
    <source>
        <strain evidence="10">Rf_01</strain>
        <tissue evidence="10">Aerial parts of the thallus</tissue>
    </source>
</reference>
<evidence type="ECO:0000256" key="1">
    <source>
        <dbReference type="ARBA" id="ARBA00004173"/>
    </source>
</evidence>
<keyword evidence="5" id="KW-0256">Endoplasmic reticulum</keyword>
<evidence type="ECO:0000256" key="2">
    <source>
        <dbReference type="ARBA" id="ARBA00004240"/>
    </source>
</evidence>
<evidence type="ECO:0000256" key="5">
    <source>
        <dbReference type="ARBA" id="ARBA00022824"/>
    </source>
</evidence>
<evidence type="ECO:0000259" key="9">
    <source>
        <dbReference type="Pfam" id="PF23598"/>
    </source>
</evidence>
<dbReference type="Gene3D" id="1.10.8.430">
    <property type="entry name" value="Helical domain of apoptotic protease-activating factors"/>
    <property type="match status" value="1"/>
</dbReference>
<dbReference type="GO" id="GO:0005783">
    <property type="term" value="C:endoplasmic reticulum"/>
    <property type="evidence" value="ECO:0007669"/>
    <property type="project" value="UniProtKB-SubCell"/>
</dbReference>
<accession>A0ABD1YPS3</accession>
<sequence length="1115" mass="126817">MASSLKRRVNSPQTENVGFQITSCLTQVHPRSPSHTTQIDIFFFHGLQLEGNSVPHLSTWRSGDASQELWPQTWLRTRYPDARIMLLSYDASAKVTNSEGRMSLYAIAEALLEDILIARNGVGRNRPVILIGHSFGGLVIKQLCLYAHRRKGAVDEPSEVIDFLETIRGVFFYSTPHHGFSDEARNMLCNRRCDKTLVTNEALLRFVEVLDEDAAILHQDFNNILKTYSWKICGVGEAHPTEGASLPLVPDASSRFGDEYCVLDCDHFSICKPEHPKSSSYLQLVKLIDSVYEEWKDRKRRRVKYSLKVVGVDSLLSTIVEKHLRDYQFLALWGMGGVGKTTIARLVFEELADGFEYACFVEDFKLITGNTDELKGRIWGKMLHYGRPVPKPDGGHLSHFWSKVAGKKLLLVLDDIDQNSHVKLLESIATEDNNFRDESRFITTSRNHELLRSLNVHGKTHICEIPYLHKRDAKELFLRYAFPGGEEPKDNLKDSIDEIVEGCGGLPLTLEILGTYLQSTRDEKIWEQVPVALRNAESIGDWEERLWAKLRISFDALQEEEKNMFLDVACVFSRDTSSFTYKQVEAAWASYNPSSNLLFKKLLDRSLVKVVNDLFWVDRPTGSDSATVDLTLELEKDRKLAKVDRPQLIQYLLEQKFQVHEHLRSIGDKIAKDLRRIYYNQISEGQGGQNHEIVPHDLQKVISYHAVIKSDSHGSGKPVHLECSWSHPCSLCNMQKVLSKMTAVRYLDIRTGDALCRRCLRKGGLRIPTGTAMVRYHGDARLLRFKPGARGLGKLAVLVLWLGGECFSPLLTPEACEYLSQALKLLSVRYLYGVEEKGIRRHLGIAWERLQCLQELNLVNNFTWEEHVPPRWLSCCIVLEKDSSVKLPYEFASSSLTHVRVSRCEFLLGKMEKLSALRRLELVAYSDDKLPETFTELGTLEWLMIFDCSSLQELPDTFGRLSQLVHLKLSCISNIKHLPWTFGELSRLEQVKIFYCPKLEALPETFGNLISLRHLTIDKCPKLLTLPSSFGKLMQLEDIAIRHCPSLSFCSVFFYQDELSSLKLVEVSSCLGGLGGKFAHLSSMPRVNISPCIDGSSYSLYELYELSCYLCKNLS</sequence>
<keyword evidence="7" id="KW-0472">Membrane</keyword>
<evidence type="ECO:0000256" key="4">
    <source>
        <dbReference type="ARBA" id="ARBA00022737"/>
    </source>
</evidence>
<dbReference type="PANTHER" id="PTHR48182">
    <property type="entry name" value="PROTEIN SERAC1"/>
    <property type="match status" value="1"/>
</dbReference>
<dbReference type="Pfam" id="PF00931">
    <property type="entry name" value="NB-ARC"/>
    <property type="match status" value="1"/>
</dbReference>
<dbReference type="InterPro" id="IPR029058">
    <property type="entry name" value="AB_hydrolase_fold"/>
</dbReference>
<keyword evidence="11" id="KW-1185">Reference proteome</keyword>
<proteinExistence type="predicted"/>
<dbReference type="PRINTS" id="PR00364">
    <property type="entry name" value="DISEASERSIST"/>
</dbReference>
<comment type="caution">
    <text evidence="10">The sequence shown here is derived from an EMBL/GenBank/DDBJ whole genome shotgun (WGS) entry which is preliminary data.</text>
</comment>
<keyword evidence="4" id="KW-0677">Repeat</keyword>
<dbReference type="SUPFAM" id="SSF52058">
    <property type="entry name" value="L domain-like"/>
    <property type="match status" value="1"/>
</dbReference>
<comment type="subcellular location">
    <subcellularLocation>
        <location evidence="2">Endoplasmic reticulum</location>
    </subcellularLocation>
    <subcellularLocation>
        <location evidence="3">Membrane</location>
    </subcellularLocation>
    <subcellularLocation>
        <location evidence="1">Mitochondrion</location>
    </subcellularLocation>
</comment>
<dbReference type="InterPro" id="IPR002182">
    <property type="entry name" value="NB-ARC"/>
</dbReference>
<dbReference type="InterPro" id="IPR055414">
    <property type="entry name" value="LRR_R13L4/SHOC2-like"/>
</dbReference>
<gene>
    <name evidence="10" type="ORF">R1flu_016360</name>
</gene>
<evidence type="ECO:0000259" key="8">
    <source>
        <dbReference type="Pfam" id="PF00931"/>
    </source>
</evidence>
<dbReference type="InterPro" id="IPR027417">
    <property type="entry name" value="P-loop_NTPase"/>
</dbReference>
<dbReference type="PANTHER" id="PTHR48182:SF2">
    <property type="entry name" value="PROTEIN SERAC1"/>
    <property type="match status" value="1"/>
</dbReference>
<feature type="domain" description="NB-ARC" evidence="8">
    <location>
        <begin position="325"/>
        <end position="483"/>
    </location>
</feature>
<feature type="domain" description="Disease resistance R13L4/SHOC-2-like LRR" evidence="9">
    <location>
        <begin position="905"/>
        <end position="1063"/>
    </location>
</feature>
<evidence type="ECO:0000313" key="11">
    <source>
        <dbReference type="Proteomes" id="UP001605036"/>
    </source>
</evidence>
<keyword evidence="6" id="KW-0496">Mitochondrion</keyword>
<dbReference type="Gene3D" id="3.40.50.300">
    <property type="entry name" value="P-loop containing nucleotide triphosphate hydrolases"/>
    <property type="match status" value="1"/>
</dbReference>
<dbReference type="SUPFAM" id="SSF52540">
    <property type="entry name" value="P-loop containing nucleoside triphosphate hydrolases"/>
    <property type="match status" value="1"/>
</dbReference>
<dbReference type="Gene3D" id="3.40.50.1820">
    <property type="entry name" value="alpha/beta hydrolase"/>
    <property type="match status" value="1"/>
</dbReference>
<dbReference type="GO" id="GO:0005739">
    <property type="term" value="C:mitochondrion"/>
    <property type="evidence" value="ECO:0007669"/>
    <property type="project" value="UniProtKB-SubCell"/>
</dbReference>
<dbReference type="GO" id="GO:0006952">
    <property type="term" value="P:defense response"/>
    <property type="evidence" value="ECO:0007669"/>
    <property type="project" value="UniProtKB-KW"/>
</dbReference>
<protein>
    <submittedName>
        <fullName evidence="10">Uncharacterized protein</fullName>
    </submittedName>
</protein>
<evidence type="ECO:0000256" key="7">
    <source>
        <dbReference type="ARBA" id="ARBA00023136"/>
    </source>
</evidence>
<dbReference type="GO" id="GO:0016020">
    <property type="term" value="C:membrane"/>
    <property type="evidence" value="ECO:0007669"/>
    <property type="project" value="UniProtKB-SubCell"/>
</dbReference>
<evidence type="ECO:0000256" key="3">
    <source>
        <dbReference type="ARBA" id="ARBA00004370"/>
    </source>
</evidence>
<evidence type="ECO:0000256" key="6">
    <source>
        <dbReference type="ARBA" id="ARBA00023128"/>
    </source>
</evidence>
<organism evidence="10 11">
    <name type="scientific">Riccia fluitans</name>
    <dbReference type="NCBI Taxonomy" id="41844"/>
    <lineage>
        <taxon>Eukaryota</taxon>
        <taxon>Viridiplantae</taxon>
        <taxon>Streptophyta</taxon>
        <taxon>Embryophyta</taxon>
        <taxon>Marchantiophyta</taxon>
        <taxon>Marchantiopsida</taxon>
        <taxon>Marchantiidae</taxon>
        <taxon>Marchantiales</taxon>
        <taxon>Ricciaceae</taxon>
        <taxon>Riccia</taxon>
    </lineage>
</organism>
<dbReference type="SUPFAM" id="SSF53474">
    <property type="entry name" value="alpha/beta-Hydrolases"/>
    <property type="match status" value="1"/>
</dbReference>
<evidence type="ECO:0000313" key="10">
    <source>
        <dbReference type="EMBL" id="KAL2631674.1"/>
    </source>
</evidence>
<name>A0ABD1YPS3_9MARC</name>
<dbReference type="EMBL" id="JBHFFA010000004">
    <property type="protein sequence ID" value="KAL2631674.1"/>
    <property type="molecule type" value="Genomic_DNA"/>
</dbReference>
<dbReference type="InterPro" id="IPR042197">
    <property type="entry name" value="Apaf_helical"/>
</dbReference>
<dbReference type="Pfam" id="PF23598">
    <property type="entry name" value="LRR_14"/>
    <property type="match status" value="1"/>
</dbReference>
<dbReference type="InterPro" id="IPR052374">
    <property type="entry name" value="SERAC1"/>
</dbReference>
<dbReference type="Gene3D" id="3.80.10.10">
    <property type="entry name" value="Ribonuclease Inhibitor"/>
    <property type="match status" value="1"/>
</dbReference>
<dbReference type="Proteomes" id="UP001605036">
    <property type="component" value="Unassembled WGS sequence"/>
</dbReference>
<dbReference type="InterPro" id="IPR032675">
    <property type="entry name" value="LRR_dom_sf"/>
</dbReference>